<dbReference type="AlphaFoldDB" id="A0A848ICT2"/>
<comment type="caution">
    <text evidence="2">The sequence shown here is derived from an EMBL/GenBank/DDBJ whole genome shotgun (WGS) entry which is preliminary data.</text>
</comment>
<evidence type="ECO:0000256" key="1">
    <source>
        <dbReference type="SAM" id="Phobius"/>
    </source>
</evidence>
<protein>
    <submittedName>
        <fullName evidence="2">Uncharacterized protein</fullName>
    </submittedName>
</protein>
<feature type="transmembrane region" description="Helical" evidence="1">
    <location>
        <begin position="187"/>
        <end position="209"/>
    </location>
</feature>
<evidence type="ECO:0000313" key="3">
    <source>
        <dbReference type="Proteomes" id="UP000544134"/>
    </source>
</evidence>
<dbReference type="Proteomes" id="UP000544134">
    <property type="component" value="Unassembled WGS sequence"/>
</dbReference>
<feature type="transmembrane region" description="Helical" evidence="1">
    <location>
        <begin position="162"/>
        <end position="180"/>
    </location>
</feature>
<name>A0A848ICT2_9BURK</name>
<accession>A0A848ICT2</accession>
<keyword evidence="1" id="KW-0812">Transmembrane</keyword>
<proteinExistence type="predicted"/>
<gene>
    <name evidence="2" type="ORF">HHL24_08095</name>
</gene>
<dbReference type="EMBL" id="JABBGJ010000007">
    <property type="protein sequence ID" value="NML97908.1"/>
    <property type="molecule type" value="Genomic_DNA"/>
</dbReference>
<organism evidence="2 3">
    <name type="scientific">Paraburkholderia polaris</name>
    <dbReference type="NCBI Taxonomy" id="2728848"/>
    <lineage>
        <taxon>Bacteria</taxon>
        <taxon>Pseudomonadati</taxon>
        <taxon>Pseudomonadota</taxon>
        <taxon>Betaproteobacteria</taxon>
        <taxon>Burkholderiales</taxon>
        <taxon>Burkholderiaceae</taxon>
        <taxon>Paraburkholderia</taxon>
    </lineage>
</organism>
<sequence length="339" mass="35819">MRLGQHKPSTDQALVIENPPRAVRVQRSKQTTYIKASCDVGGAICFVRAGASGQSSRLVRTFQLIPPEPFGDGIVVFGLRGAALERLRNDDALAEAIGALLKAGARLTLQKNKLVASVGNAKATESKEALSFYVGSAATRIEKLIGPSANDATGTDRLTLPYVLYSTVSALIFGTCLGILESSLKPLTIAAYSLALGFVFAGAAVVFVIPAHLRKNALGGAVAFNAVVSALIGSIFLGSSFAMIGNTYVGEKLLNAQEVLMEGTIVLTHGKHTSCWLYPDHPSSSLVQGVSFGRLPLKCSEVHYHDDPTPRLYDVELNPGLLGAPFVQSIRAAEAAQVE</sequence>
<reference evidence="2 3" key="1">
    <citation type="submission" date="2020-04" db="EMBL/GenBank/DDBJ databases">
        <title>Paraburkholderia sp. RP-4-7 isolated from soil.</title>
        <authorList>
            <person name="Dahal R.H."/>
        </authorList>
    </citation>
    <scope>NUCLEOTIDE SEQUENCE [LARGE SCALE GENOMIC DNA]</scope>
    <source>
        <strain evidence="2 3">RP-4-7</strain>
    </source>
</reference>
<keyword evidence="1" id="KW-1133">Transmembrane helix</keyword>
<dbReference type="RefSeq" id="WP_169484983.1">
    <property type="nucleotide sequence ID" value="NZ_JABBGJ010000007.1"/>
</dbReference>
<feature type="transmembrane region" description="Helical" evidence="1">
    <location>
        <begin position="221"/>
        <end position="244"/>
    </location>
</feature>
<evidence type="ECO:0000313" key="2">
    <source>
        <dbReference type="EMBL" id="NML97908.1"/>
    </source>
</evidence>
<keyword evidence="3" id="KW-1185">Reference proteome</keyword>
<keyword evidence="1" id="KW-0472">Membrane</keyword>